<keyword evidence="1" id="KW-0732">Signal</keyword>
<proteinExistence type="predicted"/>
<dbReference type="AlphaFoldDB" id="A0A6M2BP41"/>
<comment type="caution">
    <text evidence="2">The sequence shown here is derived from an EMBL/GenBank/DDBJ whole genome shotgun (WGS) entry which is preliminary data.</text>
</comment>
<name>A0A6M2BP41_9GAMM</name>
<dbReference type="EMBL" id="JAAMOW010000002">
    <property type="protein sequence ID" value="NGY03981.1"/>
    <property type="molecule type" value="Genomic_DNA"/>
</dbReference>
<gene>
    <name evidence="2" type="ORF">G7Y85_04335</name>
</gene>
<evidence type="ECO:0000313" key="3">
    <source>
        <dbReference type="Proteomes" id="UP000472676"/>
    </source>
</evidence>
<protein>
    <submittedName>
        <fullName evidence="2">Uncharacterized protein</fullName>
    </submittedName>
</protein>
<evidence type="ECO:0000313" key="2">
    <source>
        <dbReference type="EMBL" id="NGY03981.1"/>
    </source>
</evidence>
<sequence>MLPPPKSGDSKVKKSLLAVAMFAVMSVSVGVQAQETPAQTVVATKGKMLYAANGGRLASVYRVEDDGVQFILDGKMRSVPSNTLSMVDGKLTTSLSKTDIIAR</sequence>
<feature type="signal peptide" evidence="1">
    <location>
        <begin position="1"/>
        <end position="33"/>
    </location>
</feature>
<reference evidence="2 3" key="1">
    <citation type="journal article" date="2014" name="Int. J. Syst. Evol. Microbiol.">
        <title>Solimonas terrae sp. nov., isolated from soil.</title>
        <authorList>
            <person name="Kim S.J."/>
            <person name="Moon J.Y."/>
            <person name="Weon H.Y."/>
            <person name="Ahn J.H."/>
            <person name="Chen W.M."/>
            <person name="Kwon S.W."/>
        </authorList>
    </citation>
    <scope>NUCLEOTIDE SEQUENCE [LARGE SCALE GENOMIC DNA]</scope>
    <source>
        <strain evidence="2 3">KIS83-12</strain>
    </source>
</reference>
<feature type="chain" id="PRO_5026949966" evidence="1">
    <location>
        <begin position="34"/>
        <end position="103"/>
    </location>
</feature>
<organism evidence="2 3">
    <name type="scientific">Solimonas terrae</name>
    <dbReference type="NCBI Taxonomy" id="1396819"/>
    <lineage>
        <taxon>Bacteria</taxon>
        <taxon>Pseudomonadati</taxon>
        <taxon>Pseudomonadota</taxon>
        <taxon>Gammaproteobacteria</taxon>
        <taxon>Nevskiales</taxon>
        <taxon>Nevskiaceae</taxon>
        <taxon>Solimonas</taxon>
    </lineage>
</organism>
<evidence type="ECO:0000256" key="1">
    <source>
        <dbReference type="SAM" id="SignalP"/>
    </source>
</evidence>
<keyword evidence="3" id="KW-1185">Reference proteome</keyword>
<accession>A0A6M2BP41</accession>
<dbReference type="Proteomes" id="UP000472676">
    <property type="component" value="Unassembled WGS sequence"/>
</dbReference>